<dbReference type="PATRIC" id="fig|479117.4.peg.1086"/>
<dbReference type="HAMAP" id="MF_00009">
    <property type="entry name" value="Endoribonucl_YbeY"/>
    <property type="match status" value="1"/>
</dbReference>
<proteinExistence type="inferred from homology"/>
<dbReference type="InterPro" id="IPR020549">
    <property type="entry name" value="YbeY_CS"/>
</dbReference>
<evidence type="ECO:0000256" key="8">
    <source>
        <dbReference type="ARBA" id="ARBA00022833"/>
    </source>
</evidence>
<keyword evidence="3 9" id="KW-0698">rRNA processing</keyword>
<evidence type="ECO:0000256" key="9">
    <source>
        <dbReference type="HAMAP-Rule" id="MF_00009"/>
    </source>
</evidence>
<evidence type="ECO:0000313" key="13">
    <source>
        <dbReference type="Proteomes" id="UP000243589"/>
    </source>
</evidence>
<keyword evidence="2 9" id="KW-0690">Ribosome biogenesis</keyword>
<dbReference type="PROSITE" id="PS01306">
    <property type="entry name" value="UPF0054"/>
    <property type="match status" value="1"/>
</dbReference>
<gene>
    <name evidence="9 10" type="primary">ybeY</name>
    <name evidence="10" type="ORF">Bravens_01086</name>
    <name evidence="11" type="ORF">CYJ40_09315</name>
</gene>
<dbReference type="PANTHER" id="PTHR46986:SF1">
    <property type="entry name" value="ENDORIBONUCLEASE YBEY, CHLOROPLASTIC"/>
    <property type="match status" value="1"/>
</dbReference>
<dbReference type="GO" id="GO:0008270">
    <property type="term" value="F:zinc ion binding"/>
    <property type="evidence" value="ECO:0007669"/>
    <property type="project" value="UniProtKB-UniRule"/>
</dbReference>
<keyword evidence="4 9" id="KW-0540">Nuclease</keyword>
<keyword evidence="6 9" id="KW-0255">Endonuclease</keyword>
<reference evidence="10 13" key="1">
    <citation type="submission" date="2016-01" db="EMBL/GenBank/DDBJ databases">
        <title>Use of Whole Genome Sequencing to ascertain that Brevibacterium massiliense (Roux, Raoult 2009) is a later heterotypic synonym of Brevibacterium ravenspurgense (Mages 2008).</title>
        <authorList>
            <person name="Bernier A.-M."/>
            <person name="Burdz T."/>
            <person name="Huynh C."/>
            <person name="Pachecho A.L."/>
            <person name="Wiebe D."/>
            <person name="Bonner C."/>
            <person name="Bernard K."/>
        </authorList>
    </citation>
    <scope>NUCLEOTIDE SEQUENCE [LARGE SCALE GENOMIC DNA]</scope>
    <source>
        <strain evidence="10 13">CCUG56047</strain>
    </source>
</reference>
<sequence>MSIEIHNETPADVDLEAVRGVAALALEHLQIHPDVELSIQFIDTEQMSQLHVQWMDLEGPTDVMSFPMDELQPGAQAGMLGDIVICPDVAQQQAEANGHSQADEIQLLTVHGVLHLAGYDHGTAEEKQEMFGKQADILRAWFARTEPERTRLPIPTES</sequence>
<feature type="binding site" evidence="9">
    <location>
        <position position="111"/>
    </location>
    <ligand>
        <name>Zn(2+)</name>
        <dbReference type="ChEBI" id="CHEBI:29105"/>
        <note>catalytic</note>
    </ligand>
</feature>
<evidence type="ECO:0000256" key="3">
    <source>
        <dbReference type="ARBA" id="ARBA00022552"/>
    </source>
</evidence>
<accession>A0A150H7R3</accession>
<comment type="function">
    <text evidence="9">Single strand-specific metallo-endoribonuclease involved in late-stage 70S ribosome quality control and in maturation of the 3' terminus of the 16S rRNA.</text>
</comment>
<evidence type="ECO:0000256" key="4">
    <source>
        <dbReference type="ARBA" id="ARBA00022722"/>
    </source>
</evidence>
<comment type="similarity">
    <text evidence="1 9">Belongs to the endoribonuclease YbeY family.</text>
</comment>
<dbReference type="InterPro" id="IPR023091">
    <property type="entry name" value="MetalPrtase_cat_dom_sf_prd"/>
</dbReference>
<keyword evidence="9" id="KW-0963">Cytoplasm</keyword>
<dbReference type="Pfam" id="PF02130">
    <property type="entry name" value="YbeY"/>
    <property type="match status" value="1"/>
</dbReference>
<evidence type="ECO:0000256" key="1">
    <source>
        <dbReference type="ARBA" id="ARBA00010875"/>
    </source>
</evidence>
<feature type="binding site" evidence="9">
    <location>
        <position position="115"/>
    </location>
    <ligand>
        <name>Zn(2+)</name>
        <dbReference type="ChEBI" id="CHEBI:29105"/>
        <note>catalytic</note>
    </ligand>
</feature>
<evidence type="ECO:0000256" key="2">
    <source>
        <dbReference type="ARBA" id="ARBA00022517"/>
    </source>
</evidence>
<dbReference type="AlphaFoldDB" id="A0A150H7R3"/>
<dbReference type="PANTHER" id="PTHR46986">
    <property type="entry name" value="ENDORIBONUCLEASE YBEY, CHLOROPLASTIC"/>
    <property type="match status" value="1"/>
</dbReference>
<dbReference type="EC" id="3.1.-.-" evidence="9"/>
<protein>
    <recommendedName>
        <fullName evidence="9">Endoribonuclease YbeY</fullName>
        <ecNumber evidence="9">3.1.-.-</ecNumber>
    </recommendedName>
</protein>
<comment type="cofactor">
    <cofactor evidence="9">
        <name>Zn(2+)</name>
        <dbReference type="ChEBI" id="CHEBI:29105"/>
    </cofactor>
    <text evidence="9">Binds 1 zinc ion.</text>
</comment>
<dbReference type="GO" id="GO:0005737">
    <property type="term" value="C:cytoplasm"/>
    <property type="evidence" value="ECO:0007669"/>
    <property type="project" value="UniProtKB-SubCell"/>
</dbReference>
<comment type="subcellular location">
    <subcellularLocation>
        <location evidence="9">Cytoplasm</location>
    </subcellularLocation>
</comment>
<dbReference type="Gene3D" id="3.40.390.30">
    <property type="entry name" value="Metalloproteases ('zincins'), catalytic domain"/>
    <property type="match status" value="1"/>
</dbReference>
<dbReference type="STRING" id="1176165.GCA_001584405_01196"/>
<evidence type="ECO:0000256" key="6">
    <source>
        <dbReference type="ARBA" id="ARBA00022759"/>
    </source>
</evidence>
<keyword evidence="13" id="KW-1185">Reference proteome</keyword>
<evidence type="ECO:0000256" key="7">
    <source>
        <dbReference type="ARBA" id="ARBA00022801"/>
    </source>
</evidence>
<dbReference type="GO" id="GO:0006364">
    <property type="term" value="P:rRNA processing"/>
    <property type="evidence" value="ECO:0007669"/>
    <property type="project" value="UniProtKB-UniRule"/>
</dbReference>
<keyword evidence="7 9" id="KW-0378">Hydrolase</keyword>
<dbReference type="Proteomes" id="UP000242755">
    <property type="component" value="Unassembled WGS sequence"/>
</dbReference>
<dbReference type="InterPro" id="IPR002036">
    <property type="entry name" value="YbeY"/>
</dbReference>
<comment type="caution">
    <text evidence="10">The sequence shown here is derived from an EMBL/GenBank/DDBJ whole genome shotgun (WGS) entry which is preliminary data.</text>
</comment>
<dbReference type="GO" id="GO:0004222">
    <property type="term" value="F:metalloendopeptidase activity"/>
    <property type="evidence" value="ECO:0007669"/>
    <property type="project" value="InterPro"/>
</dbReference>
<keyword evidence="8 9" id="KW-0862">Zinc</keyword>
<dbReference type="EMBL" id="LQQC01000010">
    <property type="protein sequence ID" value="KXZ58054.1"/>
    <property type="molecule type" value="Genomic_DNA"/>
</dbReference>
<dbReference type="EMBL" id="PKGO01000009">
    <property type="protein sequence ID" value="PKY69735.1"/>
    <property type="molecule type" value="Genomic_DNA"/>
</dbReference>
<reference evidence="11 12" key="2">
    <citation type="submission" date="2017-12" db="EMBL/GenBank/DDBJ databases">
        <title>Phylogenetic diversity of female urinary microbiome.</title>
        <authorList>
            <person name="Thomas-White K."/>
            <person name="Wolfe A.J."/>
        </authorList>
    </citation>
    <scope>NUCLEOTIDE SEQUENCE [LARGE SCALE GENOMIC DNA]</scope>
    <source>
        <strain evidence="11 12">UMB0426</strain>
    </source>
</reference>
<dbReference type="RefSeq" id="WP_019175157.1">
    <property type="nucleotide sequence ID" value="NZ_JAKRCZ010000001.1"/>
</dbReference>
<name>A0A150H7R3_9MICO</name>
<dbReference type="SUPFAM" id="SSF55486">
    <property type="entry name" value="Metalloproteases ('zincins'), catalytic domain"/>
    <property type="match status" value="1"/>
</dbReference>
<dbReference type="Proteomes" id="UP000243589">
    <property type="component" value="Unassembled WGS sequence"/>
</dbReference>
<evidence type="ECO:0000313" key="12">
    <source>
        <dbReference type="Proteomes" id="UP000242755"/>
    </source>
</evidence>
<evidence type="ECO:0000256" key="5">
    <source>
        <dbReference type="ARBA" id="ARBA00022723"/>
    </source>
</evidence>
<dbReference type="NCBIfam" id="TIGR00043">
    <property type="entry name" value="rRNA maturation RNase YbeY"/>
    <property type="match status" value="1"/>
</dbReference>
<organism evidence="10 13">
    <name type="scientific">Brevibacterium ravenspurgense</name>
    <dbReference type="NCBI Taxonomy" id="479117"/>
    <lineage>
        <taxon>Bacteria</taxon>
        <taxon>Bacillati</taxon>
        <taxon>Actinomycetota</taxon>
        <taxon>Actinomycetes</taxon>
        <taxon>Micrococcales</taxon>
        <taxon>Brevibacteriaceae</taxon>
        <taxon>Brevibacterium</taxon>
    </lineage>
</organism>
<evidence type="ECO:0000313" key="11">
    <source>
        <dbReference type="EMBL" id="PKY69735.1"/>
    </source>
</evidence>
<keyword evidence="5 9" id="KW-0479">Metal-binding</keyword>
<feature type="binding site" evidence="9">
    <location>
        <position position="121"/>
    </location>
    <ligand>
        <name>Zn(2+)</name>
        <dbReference type="ChEBI" id="CHEBI:29105"/>
        <note>catalytic</note>
    </ligand>
</feature>
<dbReference type="GO" id="GO:0004521">
    <property type="term" value="F:RNA endonuclease activity"/>
    <property type="evidence" value="ECO:0007669"/>
    <property type="project" value="UniProtKB-UniRule"/>
</dbReference>
<evidence type="ECO:0000313" key="10">
    <source>
        <dbReference type="EMBL" id="KXZ58054.1"/>
    </source>
</evidence>